<evidence type="ECO:0000256" key="6">
    <source>
        <dbReference type="ARBA" id="ARBA00023242"/>
    </source>
</evidence>
<dbReference type="GO" id="GO:0000176">
    <property type="term" value="C:nuclear exosome (RNase complex)"/>
    <property type="evidence" value="ECO:0007669"/>
    <property type="project" value="TreeGrafter"/>
</dbReference>
<proteinExistence type="inferred from homology"/>
<feature type="compositionally biased region" description="Basic and acidic residues" evidence="7">
    <location>
        <begin position="43"/>
        <end position="60"/>
    </location>
</feature>
<comment type="similarity">
    <text evidence="3">Belongs to the RNase PH family.</text>
</comment>
<dbReference type="CDD" id="cd11368">
    <property type="entry name" value="RNase_PH_RRP45"/>
    <property type="match status" value="1"/>
</dbReference>
<feature type="domain" description="Exoribonuclease phosphorolytic" evidence="8">
    <location>
        <begin position="65"/>
        <end position="221"/>
    </location>
</feature>
<organism evidence="10 11">
    <name type="scientific">Pseudo-nitzschia multistriata</name>
    <dbReference type="NCBI Taxonomy" id="183589"/>
    <lineage>
        <taxon>Eukaryota</taxon>
        <taxon>Sar</taxon>
        <taxon>Stramenopiles</taxon>
        <taxon>Ochrophyta</taxon>
        <taxon>Bacillariophyta</taxon>
        <taxon>Bacillariophyceae</taxon>
        <taxon>Bacillariophycidae</taxon>
        <taxon>Bacillariales</taxon>
        <taxon>Bacillariaceae</taxon>
        <taxon>Pseudo-nitzschia</taxon>
    </lineage>
</organism>
<dbReference type="GO" id="GO:0034475">
    <property type="term" value="P:U4 snRNA 3'-end processing"/>
    <property type="evidence" value="ECO:0007669"/>
    <property type="project" value="TreeGrafter"/>
</dbReference>
<dbReference type="GO" id="GO:0034476">
    <property type="term" value="P:U5 snRNA 3'-end processing"/>
    <property type="evidence" value="ECO:0007669"/>
    <property type="project" value="TreeGrafter"/>
</dbReference>
<dbReference type="InterPro" id="IPR015847">
    <property type="entry name" value="ExoRNase_PH_dom2"/>
</dbReference>
<evidence type="ECO:0000313" key="10">
    <source>
        <dbReference type="EMBL" id="VEU40548.1"/>
    </source>
</evidence>
<evidence type="ECO:0000259" key="8">
    <source>
        <dbReference type="Pfam" id="PF01138"/>
    </source>
</evidence>
<dbReference type="GO" id="GO:0016075">
    <property type="term" value="P:rRNA catabolic process"/>
    <property type="evidence" value="ECO:0007669"/>
    <property type="project" value="TreeGrafter"/>
</dbReference>
<feature type="region of interest" description="Disordered" evidence="7">
    <location>
        <begin position="31"/>
        <end position="60"/>
    </location>
</feature>
<dbReference type="InterPro" id="IPR033100">
    <property type="entry name" value="Rrp45"/>
</dbReference>
<dbReference type="GO" id="GO:0000467">
    <property type="term" value="P:exonucleolytic trimming to generate mature 3'-end of 5.8S rRNA from tricistronic rRNA transcript (SSU-rRNA, 5.8S rRNA, LSU-rRNA)"/>
    <property type="evidence" value="ECO:0007669"/>
    <property type="project" value="TreeGrafter"/>
</dbReference>
<evidence type="ECO:0000256" key="1">
    <source>
        <dbReference type="ARBA" id="ARBA00004123"/>
    </source>
</evidence>
<dbReference type="InterPro" id="IPR001247">
    <property type="entry name" value="ExoRNase_PH_dom1"/>
</dbReference>
<dbReference type="SUPFAM" id="SSF55666">
    <property type="entry name" value="Ribonuclease PH domain 2-like"/>
    <property type="match status" value="1"/>
</dbReference>
<keyword evidence="5" id="KW-0694">RNA-binding</keyword>
<feature type="compositionally biased region" description="Polar residues" evidence="7">
    <location>
        <begin position="546"/>
        <end position="559"/>
    </location>
</feature>
<dbReference type="InterPro" id="IPR036345">
    <property type="entry name" value="ExoRNase_PH_dom2_sf"/>
</dbReference>
<keyword evidence="6" id="KW-0539">Nucleus</keyword>
<comment type="subcellular location">
    <subcellularLocation>
        <location evidence="2">Cytoplasm</location>
    </subcellularLocation>
    <subcellularLocation>
        <location evidence="1">Nucleus</location>
    </subcellularLocation>
</comment>
<dbReference type="GO" id="GO:0035925">
    <property type="term" value="F:mRNA 3'-UTR AU-rich region binding"/>
    <property type="evidence" value="ECO:0007669"/>
    <property type="project" value="TreeGrafter"/>
</dbReference>
<dbReference type="GO" id="GO:0000177">
    <property type="term" value="C:cytoplasmic exosome (RNase complex)"/>
    <property type="evidence" value="ECO:0007669"/>
    <property type="project" value="TreeGrafter"/>
</dbReference>
<dbReference type="InterPro" id="IPR020568">
    <property type="entry name" value="Ribosomal_Su5_D2-typ_SF"/>
</dbReference>
<accession>A0A448ZET7</accession>
<evidence type="ECO:0000256" key="2">
    <source>
        <dbReference type="ARBA" id="ARBA00004496"/>
    </source>
</evidence>
<dbReference type="EMBL" id="CAACVS010000289">
    <property type="protein sequence ID" value="VEU40548.1"/>
    <property type="molecule type" value="Genomic_DNA"/>
</dbReference>
<feature type="region of interest" description="Disordered" evidence="7">
    <location>
        <begin position="473"/>
        <end position="597"/>
    </location>
</feature>
<evidence type="ECO:0000313" key="11">
    <source>
        <dbReference type="Proteomes" id="UP000291116"/>
    </source>
</evidence>
<feature type="domain" description="Exoribonuclease phosphorolytic" evidence="9">
    <location>
        <begin position="287"/>
        <end position="337"/>
    </location>
</feature>
<reference evidence="10 11" key="1">
    <citation type="submission" date="2019-01" db="EMBL/GenBank/DDBJ databases">
        <authorList>
            <person name="Ferrante I. M."/>
        </authorList>
    </citation>
    <scope>NUCLEOTIDE SEQUENCE [LARGE SCALE GENOMIC DNA]</scope>
    <source>
        <strain evidence="10 11">B856</strain>
    </source>
</reference>
<dbReference type="GO" id="GO:0071035">
    <property type="term" value="P:nuclear polyadenylation-dependent rRNA catabolic process"/>
    <property type="evidence" value="ECO:0007669"/>
    <property type="project" value="TreeGrafter"/>
</dbReference>
<feature type="compositionally biased region" description="Basic residues" evidence="7">
    <location>
        <begin position="586"/>
        <end position="597"/>
    </location>
</feature>
<dbReference type="AlphaFoldDB" id="A0A448ZET7"/>
<dbReference type="GO" id="GO:0034473">
    <property type="term" value="P:U1 snRNA 3'-end processing"/>
    <property type="evidence" value="ECO:0007669"/>
    <property type="project" value="TreeGrafter"/>
</dbReference>
<dbReference type="OrthoDB" id="10264038at2759"/>
<dbReference type="GO" id="GO:0071038">
    <property type="term" value="P:TRAMP-dependent tRNA surveillance pathway"/>
    <property type="evidence" value="ECO:0007669"/>
    <property type="project" value="TreeGrafter"/>
</dbReference>
<protein>
    <submittedName>
        <fullName evidence="10">Uncharacterized protein</fullName>
    </submittedName>
</protein>
<evidence type="ECO:0000256" key="3">
    <source>
        <dbReference type="ARBA" id="ARBA00006678"/>
    </source>
</evidence>
<dbReference type="Pfam" id="PF03725">
    <property type="entry name" value="RNase_PH_C"/>
    <property type="match status" value="1"/>
</dbReference>
<dbReference type="PANTHER" id="PTHR11097:SF14">
    <property type="entry name" value="EXOSOME COMPLEX COMPONENT RRP45"/>
    <property type="match status" value="1"/>
</dbReference>
<evidence type="ECO:0000256" key="7">
    <source>
        <dbReference type="SAM" id="MobiDB-lite"/>
    </source>
</evidence>
<name>A0A448ZET7_9STRA</name>
<gene>
    <name evidence="10" type="ORF">PSNMU_V1.4_AUG-EV-PASAV3_0074370</name>
</gene>
<evidence type="ECO:0000256" key="5">
    <source>
        <dbReference type="ARBA" id="ARBA00022884"/>
    </source>
</evidence>
<keyword evidence="11" id="KW-1185">Reference proteome</keyword>
<sequence>MSSSYITIRDDTGIRSLSVNERDFLRSCALKNADPGEEDDNDYEHSNRDNSNKMLRCDGRRGNDVRNVRMQLGRWDNGAECTVQWGAGTRVTSLCSAELVPPSPDRPNEGIMNFTVDISPMASSSFKLAPAISTGPSGGSMSVRGSNHSDQYQRLLSNRILRCIERIVLIGGALDTEALVLQAGKWVWKFTVALTVLDAGGNILDACVLATMAALKHYRKPQVDISEDDESEGYEPSNVASLPTMIPSIVKEATPLPLHHTPLSISFGLIPADDAVNSTSSTSVVAALIDPTDREELVQSGSLTIAMNVHSEICLLDYGGGCELTPNKLRGCWKVAETAVKNLCQLLETALTKADEQAQEERLQRLQINQNGGIPSLPPLPPADRNIPFLQETENEDDMEVDAEVDEAQVQHIDTEAEEAYRKNALDYSSGHAPVSVREDGDAVRGAGQKFGNQAGSLLAAMLKSVGQASDATANKVGGDNTGNGPSQKDTDGMAEASEGLKKEEKTITTTENSELAAPLNKKVSASKTRTSAGMDLDDDEEEQPVTLTSEFGSVTKTVGSEAKRTEEIKTPTLETDIDDLSMAIKSKKKKKKSKKK</sequence>
<dbReference type="Pfam" id="PF01138">
    <property type="entry name" value="RNase_PH"/>
    <property type="match status" value="1"/>
</dbReference>
<dbReference type="SUPFAM" id="SSF54211">
    <property type="entry name" value="Ribosomal protein S5 domain 2-like"/>
    <property type="match status" value="1"/>
</dbReference>
<evidence type="ECO:0000256" key="4">
    <source>
        <dbReference type="ARBA" id="ARBA00022490"/>
    </source>
</evidence>
<evidence type="ECO:0000259" key="9">
    <source>
        <dbReference type="Pfam" id="PF03725"/>
    </source>
</evidence>
<keyword evidence="4" id="KW-0963">Cytoplasm</keyword>
<dbReference type="InterPro" id="IPR050590">
    <property type="entry name" value="Exosome_comp_Rrp42_subfam"/>
</dbReference>
<dbReference type="PANTHER" id="PTHR11097">
    <property type="entry name" value="EXOSOME COMPLEX EXONUCLEASE RIBOSOMAL RNA PROCESSING PROTEIN"/>
    <property type="match status" value="1"/>
</dbReference>
<dbReference type="GO" id="GO:0071028">
    <property type="term" value="P:nuclear mRNA surveillance"/>
    <property type="evidence" value="ECO:0007669"/>
    <property type="project" value="TreeGrafter"/>
</dbReference>
<dbReference type="InterPro" id="IPR027408">
    <property type="entry name" value="PNPase/RNase_PH_dom_sf"/>
</dbReference>
<dbReference type="Proteomes" id="UP000291116">
    <property type="component" value="Unassembled WGS sequence"/>
</dbReference>
<dbReference type="Gene3D" id="3.30.230.70">
    <property type="entry name" value="GHMP Kinase, N-terminal domain"/>
    <property type="match status" value="1"/>
</dbReference>